<proteinExistence type="predicted"/>
<dbReference type="Proteomes" id="UP000178869">
    <property type="component" value="Unassembled WGS sequence"/>
</dbReference>
<protein>
    <submittedName>
        <fullName evidence="1">Uncharacterized protein</fullName>
    </submittedName>
</protein>
<dbReference type="AlphaFoldDB" id="A0A1G2PDL8"/>
<accession>A0A1G2PDL8</accession>
<sequence>MSHEASIRNIIFTELLGATVDAVIEWQAAPNGSYVAFISGVRYEFSRRYDYDNPSLGEKEQYVLVVSDVHGSSTVEIIWNGEWDHSNDARNLFMYLNGTVGGYKLSRNVNQTHPTLLNAFGSLHAKRTYPHWCGQRSDSDPDTEQLLELS</sequence>
<organism evidence="1 2">
    <name type="scientific">Candidatus Terrybacteria bacterium RIFCSPHIGHO2_01_FULL_43_35</name>
    <dbReference type="NCBI Taxonomy" id="1802361"/>
    <lineage>
        <taxon>Bacteria</taxon>
        <taxon>Candidatus Terryibacteriota</taxon>
    </lineage>
</organism>
<comment type="caution">
    <text evidence="1">The sequence shown here is derived from an EMBL/GenBank/DDBJ whole genome shotgun (WGS) entry which is preliminary data.</text>
</comment>
<gene>
    <name evidence="1" type="ORF">A2828_00410</name>
</gene>
<evidence type="ECO:0000313" key="2">
    <source>
        <dbReference type="Proteomes" id="UP000178869"/>
    </source>
</evidence>
<dbReference type="EMBL" id="MHSR01000016">
    <property type="protein sequence ID" value="OHA46397.1"/>
    <property type="molecule type" value="Genomic_DNA"/>
</dbReference>
<name>A0A1G2PDL8_9BACT</name>
<evidence type="ECO:0000313" key="1">
    <source>
        <dbReference type="EMBL" id="OHA46397.1"/>
    </source>
</evidence>
<reference evidence="1 2" key="1">
    <citation type="journal article" date="2016" name="Nat. Commun.">
        <title>Thousands of microbial genomes shed light on interconnected biogeochemical processes in an aquifer system.</title>
        <authorList>
            <person name="Anantharaman K."/>
            <person name="Brown C.T."/>
            <person name="Hug L.A."/>
            <person name="Sharon I."/>
            <person name="Castelle C.J."/>
            <person name="Probst A.J."/>
            <person name="Thomas B.C."/>
            <person name="Singh A."/>
            <person name="Wilkins M.J."/>
            <person name="Karaoz U."/>
            <person name="Brodie E.L."/>
            <person name="Williams K.H."/>
            <person name="Hubbard S.S."/>
            <person name="Banfield J.F."/>
        </authorList>
    </citation>
    <scope>NUCLEOTIDE SEQUENCE [LARGE SCALE GENOMIC DNA]</scope>
</reference>